<organism evidence="1 2">
    <name type="scientific">Portunus trituberculatus</name>
    <name type="common">Swimming crab</name>
    <name type="synonym">Neptunus trituberculatus</name>
    <dbReference type="NCBI Taxonomy" id="210409"/>
    <lineage>
        <taxon>Eukaryota</taxon>
        <taxon>Metazoa</taxon>
        <taxon>Ecdysozoa</taxon>
        <taxon>Arthropoda</taxon>
        <taxon>Crustacea</taxon>
        <taxon>Multicrustacea</taxon>
        <taxon>Malacostraca</taxon>
        <taxon>Eumalacostraca</taxon>
        <taxon>Eucarida</taxon>
        <taxon>Decapoda</taxon>
        <taxon>Pleocyemata</taxon>
        <taxon>Brachyura</taxon>
        <taxon>Eubrachyura</taxon>
        <taxon>Portunoidea</taxon>
        <taxon>Portunidae</taxon>
        <taxon>Portuninae</taxon>
        <taxon>Portunus</taxon>
    </lineage>
</organism>
<dbReference type="EMBL" id="VSRR010002528">
    <property type="protein sequence ID" value="MPC31911.1"/>
    <property type="molecule type" value="Genomic_DNA"/>
</dbReference>
<keyword evidence="2" id="KW-1185">Reference proteome</keyword>
<comment type="caution">
    <text evidence="1">The sequence shown here is derived from an EMBL/GenBank/DDBJ whole genome shotgun (WGS) entry which is preliminary data.</text>
</comment>
<protein>
    <submittedName>
        <fullName evidence="1">Uncharacterized protein</fullName>
    </submittedName>
</protein>
<name>A0A5B7ECM9_PORTR</name>
<accession>A0A5B7ECM9</accession>
<dbReference type="Proteomes" id="UP000324222">
    <property type="component" value="Unassembled WGS sequence"/>
</dbReference>
<evidence type="ECO:0000313" key="1">
    <source>
        <dbReference type="EMBL" id="MPC31911.1"/>
    </source>
</evidence>
<gene>
    <name evidence="1" type="ORF">E2C01_025211</name>
</gene>
<reference evidence="1 2" key="1">
    <citation type="submission" date="2019-05" db="EMBL/GenBank/DDBJ databases">
        <title>Another draft genome of Portunus trituberculatus and its Hox gene families provides insights of decapod evolution.</title>
        <authorList>
            <person name="Jeong J.-H."/>
            <person name="Song I."/>
            <person name="Kim S."/>
            <person name="Choi T."/>
            <person name="Kim D."/>
            <person name="Ryu S."/>
            <person name="Kim W."/>
        </authorList>
    </citation>
    <scope>NUCLEOTIDE SEQUENCE [LARGE SCALE GENOMIC DNA]</scope>
    <source>
        <tissue evidence="1">Muscle</tissue>
    </source>
</reference>
<dbReference type="AlphaFoldDB" id="A0A5B7ECM9"/>
<proteinExistence type="predicted"/>
<evidence type="ECO:0000313" key="2">
    <source>
        <dbReference type="Proteomes" id="UP000324222"/>
    </source>
</evidence>
<sequence length="77" mass="9126">MLELRQLSTALPRSDRRMWAAPYTTDGFLCLRERRDREELAWEKNEGQVWARNPMRSHGWSRLARACGRRGPGVRQE</sequence>